<dbReference type="Pfam" id="PF00561">
    <property type="entry name" value="Abhydrolase_1"/>
    <property type="match status" value="1"/>
</dbReference>
<evidence type="ECO:0000313" key="4">
    <source>
        <dbReference type="EMBL" id="MFC1853786.1"/>
    </source>
</evidence>
<proteinExistence type="predicted"/>
<organism evidence="4 5">
    <name type="scientific">candidate division CSSED10-310 bacterium</name>
    <dbReference type="NCBI Taxonomy" id="2855610"/>
    <lineage>
        <taxon>Bacteria</taxon>
        <taxon>Bacteria division CSSED10-310</taxon>
    </lineage>
</organism>
<comment type="caution">
    <text evidence="4">The sequence shown here is derived from an EMBL/GenBank/DDBJ whole genome shotgun (WGS) entry which is preliminary data.</text>
</comment>
<evidence type="ECO:0000259" key="3">
    <source>
        <dbReference type="Pfam" id="PF00561"/>
    </source>
</evidence>
<reference evidence="4 5" key="1">
    <citation type="submission" date="2024-09" db="EMBL/GenBank/DDBJ databases">
        <title>Laminarin stimulates single cell rates of sulfate reduction while oxygen inhibits transcriptomic activity in coastal marine sediment.</title>
        <authorList>
            <person name="Lindsay M."/>
            <person name="Orcutt B."/>
            <person name="Emerson D."/>
            <person name="Stepanauskas R."/>
            <person name="D'Angelo T."/>
        </authorList>
    </citation>
    <scope>NUCLEOTIDE SEQUENCE [LARGE SCALE GENOMIC DNA]</scope>
    <source>
        <strain evidence="4">SAG AM-311-K15</strain>
    </source>
</reference>
<evidence type="ECO:0000313" key="5">
    <source>
        <dbReference type="Proteomes" id="UP001594351"/>
    </source>
</evidence>
<keyword evidence="4" id="KW-0378">Hydrolase</keyword>
<protein>
    <submittedName>
        <fullName evidence="4">Alpha/beta fold hydrolase</fullName>
    </submittedName>
</protein>
<dbReference type="InterPro" id="IPR000073">
    <property type="entry name" value="AB_hydrolase_1"/>
</dbReference>
<dbReference type="Proteomes" id="UP001594351">
    <property type="component" value="Unassembled WGS sequence"/>
</dbReference>
<keyword evidence="5" id="KW-1185">Reference proteome</keyword>
<keyword evidence="2" id="KW-0443">Lipid metabolism</keyword>
<dbReference type="EMBL" id="JBHPBY010000604">
    <property type="protein sequence ID" value="MFC1853786.1"/>
    <property type="molecule type" value="Genomic_DNA"/>
</dbReference>
<dbReference type="GO" id="GO:0016787">
    <property type="term" value="F:hydrolase activity"/>
    <property type="evidence" value="ECO:0007669"/>
    <property type="project" value="UniProtKB-KW"/>
</dbReference>
<feature type="domain" description="AB hydrolase-1" evidence="3">
    <location>
        <begin position="63"/>
        <end position="190"/>
    </location>
</feature>
<accession>A0ABV6Z607</accession>
<dbReference type="PANTHER" id="PTHR11005">
    <property type="entry name" value="LYSOSOMAL ACID LIPASE-RELATED"/>
    <property type="match status" value="1"/>
</dbReference>
<evidence type="ECO:0000256" key="2">
    <source>
        <dbReference type="ARBA" id="ARBA00023098"/>
    </source>
</evidence>
<evidence type="ECO:0000256" key="1">
    <source>
        <dbReference type="ARBA" id="ARBA00022963"/>
    </source>
</evidence>
<dbReference type="SUPFAM" id="SSF53474">
    <property type="entry name" value="alpha/beta-Hydrolases"/>
    <property type="match status" value="1"/>
</dbReference>
<sequence>MWIFIFCVIVALLFTYKILIWQPARAQLPQDVACSERHAIQTADGIVLTLYRYRPETAPRMKYPLIMCHGMSVNRFHFDNGSDISIARYFQKAGFDVWLLELRGCGNSTPPPLLIPDQRFTFDHYVRHDVPDAIEYVRQKTKAEKVHWLGHSLGGMVFYGYVTLFGDDPIASATLIASAVDFSMWTTPNRRLYWKLFYYFCCLLPSVPHRYFTRAFFPIIPWLMKKWPYPPGLMKIINGDNLSRLQLWQFFYNALSNLPRGLVLQSIRWVAEGDLKSVDGRHHYLEGARKLRCPLLIVASKGDVSIPIRTIQPGYDYALSEDKQFKILEPTRPEHAILGHADMIYSYASYTEFFPFLRAWVAKRDSDWKIKPHKDQEKMEVPS</sequence>
<gene>
    <name evidence="4" type="ORF">ACFL27_26685</name>
</gene>
<dbReference type="InterPro" id="IPR029058">
    <property type="entry name" value="AB_hydrolase_fold"/>
</dbReference>
<name>A0ABV6Z607_UNCC1</name>
<keyword evidence="1" id="KW-0442">Lipid degradation</keyword>
<dbReference type="Gene3D" id="3.40.50.1820">
    <property type="entry name" value="alpha/beta hydrolase"/>
    <property type="match status" value="1"/>
</dbReference>